<feature type="transmembrane region" description="Helical" evidence="8">
    <location>
        <begin position="72"/>
        <end position="97"/>
    </location>
</feature>
<evidence type="ECO:0000256" key="7">
    <source>
        <dbReference type="SAM" id="MobiDB-lite"/>
    </source>
</evidence>
<reference evidence="11" key="1">
    <citation type="submission" date="2021-07" db="EMBL/GenBank/DDBJ databases">
        <title>Candidatus Kaistella beijingensis sp. nov. isolated from a municipal wastewater treatment plant is involved in sludge foaming.</title>
        <authorList>
            <person name="Song Y."/>
            <person name="Liu S.-J."/>
        </authorList>
    </citation>
    <scope>NUCLEOTIDE SEQUENCE</scope>
    <source>
        <strain evidence="11">DSM 43998</strain>
    </source>
</reference>
<keyword evidence="5 8" id="KW-1133">Transmembrane helix</keyword>
<dbReference type="Gene3D" id="3.30.70.1230">
    <property type="entry name" value="Nucleotide cyclase"/>
    <property type="match status" value="1"/>
</dbReference>
<keyword evidence="6 8" id="KW-0472">Membrane</keyword>
<evidence type="ECO:0000256" key="2">
    <source>
        <dbReference type="ARBA" id="ARBA00005381"/>
    </source>
</evidence>
<keyword evidence="3" id="KW-1003">Cell membrane</keyword>
<dbReference type="Gene3D" id="6.10.340.10">
    <property type="match status" value="1"/>
</dbReference>
<sequence>MRRKRPRRTNRGPSGFRLFGMPEQPGPDLRNRIRLLLVALLITTNLTGTLIVAALLAFVLPGPNLLTEDYAVLWYTVVPVFVALATGIGFSWCTTIAERALRWLREDRIPTHAEGSAALALPLRLTLIQASLWACAVIAFGVVMLVVDPTAVPKLVLTVAFAGIVVGAFNYLLTELALRPISARVLDTDTRPRHRSLTGLTGRATLAWVLGSAIPVAGLMLVALFGLRNPITTGQLIDSILSLGGITLVVGGLLTQVDTRRSVDPVHSVIDAMSHLTHGDDDPPRVTVYDGSELGELQSGFNRMADGLAERNRIRELFGRHVGREVAAEALRDDPELGGTERVVAVLFIDLVGSTGIAATRPPHEVVELLNRFFEVVVDEVDRHRGIVNKFVGDEVMAVYGAPLSITDPAGQALATARTIDRRLRTDVPDCTAGIGVAYGVVVAGYLGARERFEYTVIGDPVNEAARLCELAKTRPGRLLVSDKALAAAADETETRYWVPGETVTLRGRVAPTRLIEPASG</sequence>
<comment type="subcellular location">
    <subcellularLocation>
        <location evidence="1">Cell membrane</location>
        <topology evidence="1">Multi-pass membrane protein</topology>
    </subcellularLocation>
</comment>
<dbReference type="SMART" id="SM00044">
    <property type="entry name" value="CYCc"/>
    <property type="match status" value="1"/>
</dbReference>
<evidence type="ECO:0000256" key="3">
    <source>
        <dbReference type="ARBA" id="ARBA00022475"/>
    </source>
</evidence>
<dbReference type="PANTHER" id="PTHR43081">
    <property type="entry name" value="ADENYLATE CYCLASE, TERMINAL-DIFFERENTIATION SPECIFIC-RELATED"/>
    <property type="match status" value="1"/>
</dbReference>
<comment type="similarity">
    <text evidence="2">Belongs to the adenylyl cyclase class-3 family.</text>
</comment>
<feature type="transmembrane region" description="Helical" evidence="8">
    <location>
        <begin position="118"/>
        <end position="143"/>
    </location>
</feature>
<feature type="domain" description="Guanylate cyclase" evidence="9">
    <location>
        <begin position="345"/>
        <end position="469"/>
    </location>
</feature>
<dbReference type="CDD" id="cd07302">
    <property type="entry name" value="CHD"/>
    <property type="match status" value="1"/>
</dbReference>
<feature type="transmembrane region" description="Helical" evidence="8">
    <location>
        <begin position="205"/>
        <end position="227"/>
    </location>
</feature>
<evidence type="ECO:0000256" key="8">
    <source>
        <dbReference type="SAM" id="Phobius"/>
    </source>
</evidence>
<feature type="region of interest" description="Disordered" evidence="7">
    <location>
        <begin position="1"/>
        <end position="23"/>
    </location>
</feature>
<dbReference type="CDD" id="cd06225">
    <property type="entry name" value="HAMP"/>
    <property type="match status" value="1"/>
</dbReference>
<dbReference type="SMART" id="SM00304">
    <property type="entry name" value="HAMP"/>
    <property type="match status" value="1"/>
</dbReference>
<evidence type="ECO:0000256" key="5">
    <source>
        <dbReference type="ARBA" id="ARBA00022989"/>
    </source>
</evidence>
<evidence type="ECO:0000259" key="9">
    <source>
        <dbReference type="PROSITE" id="PS50125"/>
    </source>
</evidence>
<dbReference type="SUPFAM" id="SSF158472">
    <property type="entry name" value="HAMP domain-like"/>
    <property type="match status" value="1"/>
</dbReference>
<evidence type="ECO:0000313" key="12">
    <source>
        <dbReference type="Proteomes" id="UP000887023"/>
    </source>
</evidence>
<organism evidence="11 12">
    <name type="scientific">Skermania pinensis</name>
    <dbReference type="NCBI Taxonomy" id="39122"/>
    <lineage>
        <taxon>Bacteria</taxon>
        <taxon>Bacillati</taxon>
        <taxon>Actinomycetota</taxon>
        <taxon>Actinomycetes</taxon>
        <taxon>Mycobacteriales</taxon>
        <taxon>Gordoniaceae</taxon>
        <taxon>Skermania</taxon>
    </lineage>
</organism>
<feature type="domain" description="HAMP" evidence="10">
    <location>
        <begin position="260"/>
        <end position="313"/>
    </location>
</feature>
<accession>A0ABX8SEV2</accession>
<dbReference type="PROSITE" id="PS50885">
    <property type="entry name" value="HAMP"/>
    <property type="match status" value="1"/>
</dbReference>
<protein>
    <submittedName>
        <fullName evidence="11">Adenylate/guanylate cyclase domain-containing protein</fullName>
    </submittedName>
</protein>
<keyword evidence="12" id="KW-1185">Reference proteome</keyword>
<evidence type="ECO:0000256" key="1">
    <source>
        <dbReference type="ARBA" id="ARBA00004651"/>
    </source>
</evidence>
<keyword evidence="4 8" id="KW-0812">Transmembrane</keyword>
<dbReference type="InterPro" id="IPR029787">
    <property type="entry name" value="Nucleotide_cyclase"/>
</dbReference>
<dbReference type="Pfam" id="PF00211">
    <property type="entry name" value="Guanylate_cyc"/>
    <property type="match status" value="1"/>
</dbReference>
<feature type="compositionally biased region" description="Basic residues" evidence="7">
    <location>
        <begin position="1"/>
        <end position="10"/>
    </location>
</feature>
<gene>
    <name evidence="11" type="ORF">KV203_05085</name>
</gene>
<dbReference type="PANTHER" id="PTHR43081:SF17">
    <property type="entry name" value="BLL5647 PROTEIN"/>
    <property type="match status" value="1"/>
</dbReference>
<evidence type="ECO:0000256" key="4">
    <source>
        <dbReference type="ARBA" id="ARBA00022692"/>
    </source>
</evidence>
<evidence type="ECO:0000313" key="11">
    <source>
        <dbReference type="EMBL" id="QXQ15687.1"/>
    </source>
</evidence>
<feature type="transmembrane region" description="Helical" evidence="8">
    <location>
        <begin position="35"/>
        <end position="60"/>
    </location>
</feature>
<dbReference type="InterPro" id="IPR003660">
    <property type="entry name" value="HAMP_dom"/>
</dbReference>
<dbReference type="InterPro" id="IPR050697">
    <property type="entry name" value="Adenylyl/Guanylyl_Cyclase_3/4"/>
</dbReference>
<dbReference type="Proteomes" id="UP000887023">
    <property type="component" value="Chromosome"/>
</dbReference>
<dbReference type="Pfam" id="PF00672">
    <property type="entry name" value="HAMP"/>
    <property type="match status" value="1"/>
</dbReference>
<name>A0ABX8SEV2_9ACTN</name>
<evidence type="ECO:0000259" key="10">
    <source>
        <dbReference type="PROSITE" id="PS50885"/>
    </source>
</evidence>
<dbReference type="EMBL" id="CP079105">
    <property type="protein sequence ID" value="QXQ15687.1"/>
    <property type="molecule type" value="Genomic_DNA"/>
</dbReference>
<evidence type="ECO:0000256" key="6">
    <source>
        <dbReference type="ARBA" id="ARBA00023136"/>
    </source>
</evidence>
<feature type="transmembrane region" description="Helical" evidence="8">
    <location>
        <begin position="155"/>
        <end position="174"/>
    </location>
</feature>
<dbReference type="InterPro" id="IPR001054">
    <property type="entry name" value="A/G_cyclase"/>
</dbReference>
<dbReference type="PROSITE" id="PS50125">
    <property type="entry name" value="GUANYLATE_CYCLASE_2"/>
    <property type="match status" value="1"/>
</dbReference>
<dbReference type="SUPFAM" id="SSF55073">
    <property type="entry name" value="Nucleotide cyclase"/>
    <property type="match status" value="1"/>
</dbReference>
<feature type="transmembrane region" description="Helical" evidence="8">
    <location>
        <begin position="239"/>
        <end position="257"/>
    </location>
</feature>
<proteinExistence type="inferred from homology"/>